<evidence type="ECO:0000313" key="2">
    <source>
        <dbReference type="EMBL" id="SME53191.1"/>
    </source>
</evidence>
<reference evidence="2 3" key="1">
    <citation type="submission" date="2017-04" db="EMBL/GenBank/DDBJ databases">
        <authorList>
            <person name="Criscuolo A."/>
        </authorList>
    </citation>
    <scope>NUCLEOTIDE SEQUENCE [LARGE SCALE GENOMIC DNA]</scope>
    <source>
        <strain evidence="2">16-00221</strain>
    </source>
</reference>
<accession>A0A9X8SRG9</accession>
<proteinExistence type="predicted"/>
<evidence type="ECO:0000313" key="3">
    <source>
        <dbReference type="Proteomes" id="UP000194435"/>
    </source>
</evidence>
<comment type="caution">
    <text evidence="2">The sequence shown here is derived from an EMBL/GenBank/DDBJ whole genome shotgun (WGS) entry which is preliminary data.</text>
</comment>
<feature type="region of interest" description="Disordered" evidence="1">
    <location>
        <begin position="18"/>
        <end position="39"/>
    </location>
</feature>
<dbReference type="Proteomes" id="UP000194435">
    <property type="component" value="Unassembled WGS sequence"/>
</dbReference>
<protein>
    <submittedName>
        <fullName evidence="2">Uncharacterized protein</fullName>
    </submittedName>
</protein>
<gene>
    <name evidence="2" type="ORF">BACERE00221_05493</name>
</gene>
<name>A0A9X8SRG9_9BACI</name>
<feature type="compositionally biased region" description="Basic and acidic residues" evidence="1">
    <location>
        <begin position="26"/>
        <end position="39"/>
    </location>
</feature>
<organism evidence="2 3">
    <name type="scientific">Bacillus paranthracis</name>
    <dbReference type="NCBI Taxonomy" id="2026186"/>
    <lineage>
        <taxon>Bacteria</taxon>
        <taxon>Bacillati</taxon>
        <taxon>Bacillota</taxon>
        <taxon>Bacilli</taxon>
        <taxon>Bacillales</taxon>
        <taxon>Bacillaceae</taxon>
        <taxon>Bacillus</taxon>
        <taxon>Bacillus cereus group</taxon>
    </lineage>
</organism>
<evidence type="ECO:0000256" key="1">
    <source>
        <dbReference type="SAM" id="MobiDB-lite"/>
    </source>
</evidence>
<dbReference type="AlphaFoldDB" id="A0A9X8SRG9"/>
<sequence length="39" mass="4915">MYNQQIYPYDQAMYYNPQNYGYEPTNEVRDIEQEDYRPD</sequence>
<dbReference type="EMBL" id="FWZC01000125">
    <property type="protein sequence ID" value="SME53191.1"/>
    <property type="molecule type" value="Genomic_DNA"/>
</dbReference>